<dbReference type="EMBL" id="JADGIZ020000056">
    <property type="protein sequence ID" value="KAL2912885.1"/>
    <property type="molecule type" value="Genomic_DNA"/>
</dbReference>
<evidence type="ECO:0000259" key="10">
    <source>
        <dbReference type="Pfam" id="PF02544"/>
    </source>
</evidence>
<keyword evidence="3" id="KW-0444">Lipid biosynthesis</keyword>
<dbReference type="CDD" id="cd01801">
    <property type="entry name" value="Ubl_TECR_like"/>
    <property type="match status" value="1"/>
</dbReference>
<comment type="similarity">
    <text evidence="2">Belongs to the steroid 5-alpha reductase family.</text>
</comment>
<dbReference type="InterPro" id="IPR039357">
    <property type="entry name" value="SRD5A/TECR"/>
</dbReference>
<dbReference type="Gene3D" id="3.10.20.90">
    <property type="entry name" value="Phosphatidylinositol 3-kinase Catalytic Subunit, Chain A, domain 1"/>
    <property type="match status" value="1"/>
</dbReference>
<name>A0ABR4N024_9FUNG</name>
<keyword evidence="5 9" id="KW-1133">Transmembrane helix</keyword>
<evidence type="ECO:0000313" key="12">
    <source>
        <dbReference type="Proteomes" id="UP001527925"/>
    </source>
</evidence>
<evidence type="ECO:0000256" key="9">
    <source>
        <dbReference type="SAM" id="Phobius"/>
    </source>
</evidence>
<proteinExistence type="inferred from homology"/>
<dbReference type="InterPro" id="IPR001104">
    <property type="entry name" value="3-oxo-5_a-steroid_4-DH_C"/>
</dbReference>
<evidence type="ECO:0000313" key="11">
    <source>
        <dbReference type="EMBL" id="KAL2912885.1"/>
    </source>
</evidence>
<dbReference type="Pfam" id="PF02544">
    <property type="entry name" value="Steroid_dh"/>
    <property type="match status" value="1"/>
</dbReference>
<protein>
    <submittedName>
        <fullName evidence="11">Very-long-chain enoyl-CoA reductase</fullName>
        <ecNumber evidence="11">1.3.1.93</ecNumber>
    </submittedName>
</protein>
<dbReference type="PROSITE" id="PS50244">
    <property type="entry name" value="S5A_REDUCTASE"/>
    <property type="match status" value="1"/>
</dbReference>
<reference evidence="11 12" key="1">
    <citation type="submission" date="2023-09" db="EMBL/GenBank/DDBJ databases">
        <title>Pangenome analysis of Batrachochytrium dendrobatidis and related Chytrids.</title>
        <authorList>
            <person name="Yacoub M.N."/>
            <person name="Stajich J.E."/>
            <person name="James T.Y."/>
        </authorList>
    </citation>
    <scope>NUCLEOTIDE SEQUENCE [LARGE SCALE GENOMIC DNA]</scope>
    <source>
        <strain evidence="11 12">JEL0888</strain>
    </source>
</reference>
<keyword evidence="8 9" id="KW-0472">Membrane</keyword>
<evidence type="ECO:0000256" key="6">
    <source>
        <dbReference type="ARBA" id="ARBA00023002"/>
    </source>
</evidence>
<dbReference type="PANTHER" id="PTHR10556:SF28">
    <property type="entry name" value="VERY-LONG-CHAIN ENOYL-COA REDUCTASE"/>
    <property type="match status" value="1"/>
</dbReference>
<feature type="transmembrane region" description="Helical" evidence="9">
    <location>
        <begin position="189"/>
        <end position="209"/>
    </location>
</feature>
<dbReference type="Proteomes" id="UP001527925">
    <property type="component" value="Unassembled WGS sequence"/>
</dbReference>
<evidence type="ECO:0000256" key="2">
    <source>
        <dbReference type="ARBA" id="ARBA00007742"/>
    </source>
</evidence>
<feature type="domain" description="3-oxo-5-alpha-steroid 4-dehydrogenase C-terminal" evidence="10">
    <location>
        <begin position="155"/>
        <end position="308"/>
    </location>
</feature>
<comment type="subcellular location">
    <subcellularLocation>
        <location evidence="1">Membrane</location>
        <topology evidence="1">Multi-pass membrane protein</topology>
    </subcellularLocation>
</comment>
<sequence length="308" mass="35470">MATVTTRNGRVLIESLELDSATATVDDICAAIVKAAPKYTIPRQRLTLQRPEGVVVLKRGELISKYNIQKGEKVYFKDLGPQVDWTTVFLIEYLGPILIHSMFYRFPTLFYRVPEGLEAMPPRTVTQVVTMLFFMVHFLKRELETVHVHRFSNDTMPLRNLPKNCFHYWILGGLFTAYPIYAPGFEHGYFPGLNGPVALTLLSLIWIFAEVSNYKTHVILRDLRPPGTRVRNIPKGYGFDLVTCPNYFFEILGWVAISLITGSIAMWIFTVAGAVQMYLWAVKKHKRYIKEFGDKYPRKRKILIPFVL</sequence>
<dbReference type="Gene3D" id="1.20.120.1630">
    <property type="match status" value="1"/>
</dbReference>
<dbReference type="EC" id="1.3.1.93" evidence="11"/>
<dbReference type="PANTHER" id="PTHR10556">
    <property type="entry name" value="3-OXO-5-ALPHA-STEROID 4-DEHYDROGENASE"/>
    <property type="match status" value="1"/>
</dbReference>
<keyword evidence="12" id="KW-1185">Reference proteome</keyword>
<organism evidence="11 12">
    <name type="scientific">Polyrhizophydium stewartii</name>
    <dbReference type="NCBI Taxonomy" id="2732419"/>
    <lineage>
        <taxon>Eukaryota</taxon>
        <taxon>Fungi</taxon>
        <taxon>Fungi incertae sedis</taxon>
        <taxon>Chytridiomycota</taxon>
        <taxon>Chytridiomycota incertae sedis</taxon>
        <taxon>Chytridiomycetes</taxon>
        <taxon>Rhizophydiales</taxon>
        <taxon>Rhizophydiales incertae sedis</taxon>
        <taxon>Polyrhizophydium</taxon>
    </lineage>
</organism>
<evidence type="ECO:0000256" key="4">
    <source>
        <dbReference type="ARBA" id="ARBA00022692"/>
    </source>
</evidence>
<keyword evidence="7" id="KW-0443">Lipid metabolism</keyword>
<evidence type="ECO:0000256" key="5">
    <source>
        <dbReference type="ARBA" id="ARBA00022989"/>
    </source>
</evidence>
<keyword evidence="6 11" id="KW-0560">Oxidoreductase</keyword>
<keyword evidence="4 9" id="KW-0812">Transmembrane</keyword>
<evidence type="ECO:0000256" key="1">
    <source>
        <dbReference type="ARBA" id="ARBA00004141"/>
    </source>
</evidence>
<feature type="transmembrane region" description="Helical" evidence="9">
    <location>
        <begin position="251"/>
        <end position="280"/>
    </location>
</feature>
<feature type="transmembrane region" description="Helical" evidence="9">
    <location>
        <begin position="166"/>
        <end position="182"/>
    </location>
</feature>
<gene>
    <name evidence="11" type="primary">TSC13</name>
    <name evidence="11" type="ORF">HK105_207666</name>
</gene>
<evidence type="ECO:0000256" key="3">
    <source>
        <dbReference type="ARBA" id="ARBA00022516"/>
    </source>
</evidence>
<comment type="caution">
    <text evidence="11">The sequence shown here is derived from an EMBL/GenBank/DDBJ whole genome shotgun (WGS) entry which is preliminary data.</text>
</comment>
<dbReference type="GO" id="GO:0102758">
    <property type="term" value="F:very-long-chain enoyl-CoA reductase activity"/>
    <property type="evidence" value="ECO:0007669"/>
    <property type="project" value="UniProtKB-EC"/>
</dbReference>
<evidence type="ECO:0000256" key="7">
    <source>
        <dbReference type="ARBA" id="ARBA00023098"/>
    </source>
</evidence>
<accession>A0ABR4N024</accession>
<evidence type="ECO:0000256" key="8">
    <source>
        <dbReference type="ARBA" id="ARBA00023136"/>
    </source>
</evidence>